<organism evidence="2 3">
    <name type="scientific">Cinchona calisaya</name>
    <dbReference type="NCBI Taxonomy" id="153742"/>
    <lineage>
        <taxon>Eukaryota</taxon>
        <taxon>Viridiplantae</taxon>
        <taxon>Streptophyta</taxon>
        <taxon>Embryophyta</taxon>
        <taxon>Tracheophyta</taxon>
        <taxon>Spermatophyta</taxon>
        <taxon>Magnoliopsida</taxon>
        <taxon>eudicotyledons</taxon>
        <taxon>Gunneridae</taxon>
        <taxon>Pentapetalae</taxon>
        <taxon>asterids</taxon>
        <taxon>lamiids</taxon>
        <taxon>Gentianales</taxon>
        <taxon>Rubiaceae</taxon>
        <taxon>Cinchonoideae</taxon>
        <taxon>Cinchoneae</taxon>
        <taxon>Cinchona</taxon>
    </lineage>
</organism>
<keyword evidence="1" id="KW-0812">Transmembrane</keyword>
<keyword evidence="3" id="KW-1185">Reference proteome</keyword>
<evidence type="ECO:0000313" key="2">
    <source>
        <dbReference type="EMBL" id="KAL3506435.1"/>
    </source>
</evidence>
<dbReference type="AlphaFoldDB" id="A0ABD2YGC3"/>
<protein>
    <submittedName>
        <fullName evidence="2">Uncharacterized protein</fullName>
    </submittedName>
</protein>
<proteinExistence type="predicted"/>
<dbReference type="Pfam" id="PF03140">
    <property type="entry name" value="DUF247"/>
    <property type="match status" value="1"/>
</dbReference>
<dbReference type="PANTHER" id="PTHR31170">
    <property type="entry name" value="BNAC04G53230D PROTEIN"/>
    <property type="match status" value="1"/>
</dbReference>
<dbReference type="InterPro" id="IPR004158">
    <property type="entry name" value="DUF247_pln"/>
</dbReference>
<keyword evidence="1" id="KW-0472">Membrane</keyword>
<name>A0ABD2YGC3_9GENT</name>
<comment type="caution">
    <text evidence="2">The sequence shown here is derived from an EMBL/GenBank/DDBJ whole genome shotgun (WGS) entry which is preliminary data.</text>
</comment>
<evidence type="ECO:0000313" key="3">
    <source>
        <dbReference type="Proteomes" id="UP001630127"/>
    </source>
</evidence>
<dbReference type="Proteomes" id="UP001630127">
    <property type="component" value="Unassembled WGS sequence"/>
</dbReference>
<evidence type="ECO:0000256" key="1">
    <source>
        <dbReference type="SAM" id="Phobius"/>
    </source>
</evidence>
<gene>
    <name evidence="2" type="ORF">ACH5RR_031817</name>
</gene>
<accession>A0ABD2YGC3</accession>
<dbReference type="EMBL" id="JBJUIK010000013">
    <property type="protein sequence ID" value="KAL3506435.1"/>
    <property type="molecule type" value="Genomic_DNA"/>
</dbReference>
<keyword evidence="1" id="KW-1133">Transmembrane helix</keyword>
<sequence>MKYNFNILQIKAIFWSPVEPFAVKSSSLKMQLFERADVSVTIHEKLNRVIPLESSQYCIFKVHNLLRQVNMKAYEPEIISIGPYHRGKADLQMMEEHKLRYLNLFLDRKKENVTTYLSAMKLLEQKARTCYAEPIGLSSDEFVEMLVLDGCFIIELLSRFKEWLNSRDGNSDPLFKMEWILNSLQRDLMLFENQLPFFVLLELCKMIEIPGQDNGFISLALQFFSDLLPGRGTKGKIGNLHDDFKHLLDLIHRNWSSISLELEHEPNKDVTRNTGDLKLIHCATELKEAGIKFEKMDETVLFDIVFNNGLLRIPTMIFEDRTESFLRNLMAYEQYSVDTQHNIVTDYVTFFGCLIHSAKDVTILSHRGIVHNLVGDNEAVSRIFNKMNVCIVGPSRNFCYAEIFRRVNVYCDRRMNRWMAKLRRKYMDSPWGVISIIAASLLLLFTLTQMIFQILPSKRH</sequence>
<reference evidence="2 3" key="1">
    <citation type="submission" date="2024-11" db="EMBL/GenBank/DDBJ databases">
        <title>A near-complete genome assembly of Cinchona calisaya.</title>
        <authorList>
            <person name="Lian D.C."/>
            <person name="Zhao X.W."/>
            <person name="Wei L."/>
        </authorList>
    </citation>
    <scope>NUCLEOTIDE SEQUENCE [LARGE SCALE GENOMIC DNA]</scope>
    <source>
        <tissue evidence="2">Nenye</tissue>
    </source>
</reference>
<feature type="transmembrane region" description="Helical" evidence="1">
    <location>
        <begin position="431"/>
        <end position="455"/>
    </location>
</feature>
<dbReference type="PANTHER" id="PTHR31170:SF17">
    <property type="match status" value="1"/>
</dbReference>